<dbReference type="Gene3D" id="3.80.10.10">
    <property type="entry name" value="Ribonuclease Inhibitor"/>
    <property type="match status" value="1"/>
</dbReference>
<protein>
    <submittedName>
        <fullName evidence="2">Uncharacterized protein</fullName>
    </submittedName>
</protein>
<dbReference type="SUPFAM" id="SSF52047">
    <property type="entry name" value="RNI-like"/>
    <property type="match status" value="1"/>
</dbReference>
<comment type="caution">
    <text evidence="2">The sequence shown here is derived from an EMBL/GenBank/DDBJ whole genome shotgun (WGS) entry which is preliminary data.</text>
</comment>
<reference evidence="2 3" key="1">
    <citation type="journal article" date="2015" name="Sci. Rep.">
        <title>Genome of the facultative scuticociliatosis pathogen Pseudocohnilembus persalinus provides insight into its virulence through horizontal gene transfer.</title>
        <authorList>
            <person name="Xiong J."/>
            <person name="Wang G."/>
            <person name="Cheng J."/>
            <person name="Tian M."/>
            <person name="Pan X."/>
            <person name="Warren A."/>
            <person name="Jiang C."/>
            <person name="Yuan D."/>
            <person name="Miao W."/>
        </authorList>
    </citation>
    <scope>NUCLEOTIDE SEQUENCE [LARGE SCALE GENOMIC DNA]</scope>
    <source>
        <strain evidence="2">36N120E</strain>
    </source>
</reference>
<dbReference type="EMBL" id="LDAU01000166">
    <property type="protein sequence ID" value="KRX01757.1"/>
    <property type="molecule type" value="Genomic_DNA"/>
</dbReference>
<sequence length="330" mass="38613">MSPQIVPAFTEQQQEEPWWFYQDFSEEQKQKVDEFLNNFSIELKEFISLPQKECIRTLAEKMGTIVHPQFKEALHDEKTQLNQNLQQQQQQQSQQQNQKSQLISQKSGVLEDEEGQQNAENQAISNIEFLILRSNNLQGDIISKLCTTIKENNNCQIKHLELNDNQIGQEGIKAIGDLISSYQKLEYIGIGKNQIQDWDQLQPIAENIGYSQLDEEGLQKYREEEQEKENLLTLKAKKKKIDENRLQELEKMLPLKEIGKEGSGVFAYVRNPQLKILNLAMNPLNEKSQQKCESYIQNLPEDFSLILIHSNFKQEFKDRIRNRYKKNVVI</sequence>
<keyword evidence="3" id="KW-1185">Reference proteome</keyword>
<dbReference type="Proteomes" id="UP000054937">
    <property type="component" value="Unassembled WGS sequence"/>
</dbReference>
<name>A0A0V0QHR1_PSEPJ</name>
<organism evidence="2 3">
    <name type="scientific">Pseudocohnilembus persalinus</name>
    <name type="common">Ciliate</name>
    <dbReference type="NCBI Taxonomy" id="266149"/>
    <lineage>
        <taxon>Eukaryota</taxon>
        <taxon>Sar</taxon>
        <taxon>Alveolata</taxon>
        <taxon>Ciliophora</taxon>
        <taxon>Intramacronucleata</taxon>
        <taxon>Oligohymenophorea</taxon>
        <taxon>Scuticociliatia</taxon>
        <taxon>Philasterida</taxon>
        <taxon>Pseudocohnilembidae</taxon>
        <taxon>Pseudocohnilembus</taxon>
    </lineage>
</organism>
<dbReference type="PANTHER" id="PTHR46984:SF1">
    <property type="entry name" value="LEUCINE-RICH REPEAT-CONTAINING PROTEIN 71"/>
    <property type="match status" value="1"/>
</dbReference>
<dbReference type="OMA" id="ILCQSIG"/>
<dbReference type="AlphaFoldDB" id="A0A0V0QHR1"/>
<dbReference type="InterPro" id="IPR053040">
    <property type="entry name" value="LRR-containing_protein_71"/>
</dbReference>
<dbReference type="InterPro" id="IPR032675">
    <property type="entry name" value="LRR_dom_sf"/>
</dbReference>
<feature type="compositionally biased region" description="Low complexity" evidence="1">
    <location>
        <begin position="82"/>
        <end position="105"/>
    </location>
</feature>
<dbReference type="Pfam" id="PF13516">
    <property type="entry name" value="LRR_6"/>
    <property type="match status" value="1"/>
</dbReference>
<feature type="region of interest" description="Disordered" evidence="1">
    <location>
        <begin position="82"/>
        <end position="117"/>
    </location>
</feature>
<dbReference type="InterPro" id="IPR001611">
    <property type="entry name" value="Leu-rich_rpt"/>
</dbReference>
<proteinExistence type="predicted"/>
<evidence type="ECO:0000313" key="2">
    <source>
        <dbReference type="EMBL" id="KRX01757.1"/>
    </source>
</evidence>
<evidence type="ECO:0000313" key="3">
    <source>
        <dbReference type="Proteomes" id="UP000054937"/>
    </source>
</evidence>
<dbReference type="InParanoid" id="A0A0V0QHR1"/>
<dbReference type="PANTHER" id="PTHR46984">
    <property type="entry name" value="LEUCINE-RICH REPEAT-CONTAINING PROTEIN 71"/>
    <property type="match status" value="1"/>
</dbReference>
<evidence type="ECO:0000256" key="1">
    <source>
        <dbReference type="SAM" id="MobiDB-lite"/>
    </source>
</evidence>
<accession>A0A0V0QHR1</accession>
<gene>
    <name evidence="2" type="ORF">PPERSA_01627</name>
</gene>
<dbReference type="OrthoDB" id="301038at2759"/>